<geneLocation type="mitochondrion" evidence="1"/>
<protein>
    <submittedName>
        <fullName evidence="1">Uncharacterized protein</fullName>
    </submittedName>
</protein>
<comment type="caution">
    <text evidence="1">The sequence shown here is derived from an EMBL/GenBank/DDBJ whole genome shotgun (WGS) entry which is preliminary data.</text>
</comment>
<sequence>MKIYPSEGLSGHRTPENTCPFKPHLNPSVGRGLLLFPLDSCSWRTVIHYIGGQPSRQNLCRFCTYLRDKVRDNIKRQHNFSTPILLGRLLISLPKVTIAIEIPGLIND</sequence>
<dbReference type="AlphaFoldDB" id="A0A101M0Q4"/>
<name>A0A101M0Q4_PICGL</name>
<gene>
    <name evidence="1" type="ORF">ABT39_MTgene4125</name>
</gene>
<accession>A0A101M0Q4</accession>
<organism evidence="1">
    <name type="scientific">Picea glauca</name>
    <name type="common">White spruce</name>
    <name type="synonym">Pinus glauca</name>
    <dbReference type="NCBI Taxonomy" id="3330"/>
    <lineage>
        <taxon>Eukaryota</taxon>
        <taxon>Viridiplantae</taxon>
        <taxon>Streptophyta</taxon>
        <taxon>Embryophyta</taxon>
        <taxon>Tracheophyta</taxon>
        <taxon>Spermatophyta</taxon>
        <taxon>Pinopsida</taxon>
        <taxon>Pinidae</taxon>
        <taxon>Conifers I</taxon>
        <taxon>Pinales</taxon>
        <taxon>Pinaceae</taxon>
        <taxon>Picea</taxon>
    </lineage>
</organism>
<dbReference type="EMBL" id="LKAM01000004">
    <property type="protein sequence ID" value="KUM48789.1"/>
    <property type="molecule type" value="Genomic_DNA"/>
</dbReference>
<evidence type="ECO:0000313" key="1">
    <source>
        <dbReference type="EMBL" id="KUM48789.1"/>
    </source>
</evidence>
<reference evidence="1" key="1">
    <citation type="journal article" date="2015" name="Genome Biol. Evol.">
        <title>Organellar Genomes of White Spruce (Picea glauca): Assembly and Annotation.</title>
        <authorList>
            <person name="Jackman S.D."/>
            <person name="Warren R.L."/>
            <person name="Gibb E.A."/>
            <person name="Vandervalk B.P."/>
            <person name="Mohamadi H."/>
            <person name="Chu J."/>
            <person name="Raymond A."/>
            <person name="Pleasance S."/>
            <person name="Coope R."/>
            <person name="Wildung M.R."/>
            <person name="Ritland C.E."/>
            <person name="Bousquet J."/>
            <person name="Jones S.J."/>
            <person name="Bohlmann J."/>
            <person name="Birol I."/>
        </authorList>
    </citation>
    <scope>NUCLEOTIDE SEQUENCE [LARGE SCALE GENOMIC DNA]</scope>
    <source>
        <tissue evidence="1">Flushing bud</tissue>
    </source>
</reference>
<keyword evidence="1" id="KW-0496">Mitochondrion</keyword>
<proteinExistence type="predicted"/>